<dbReference type="InterPro" id="IPR029056">
    <property type="entry name" value="Ribokinase-like"/>
</dbReference>
<dbReference type="EMBL" id="JANFPI010000004">
    <property type="protein sequence ID" value="MCX8998289.1"/>
    <property type="molecule type" value="Genomic_DNA"/>
</dbReference>
<dbReference type="RefSeq" id="WP_306412070.1">
    <property type="nucleotide sequence ID" value="NZ_JANFPI010000004.1"/>
</dbReference>
<dbReference type="PANTHER" id="PTHR43085:SF15">
    <property type="entry name" value="2-DEHYDRO-3-DEOXYGLUCONOKINASE"/>
    <property type="match status" value="1"/>
</dbReference>
<comment type="similarity">
    <text evidence="1">Belongs to the carbohydrate kinase PfkB family.</text>
</comment>
<organism evidence="5 6">
    <name type="scientific">Ectorhizobium quercum</name>
    <dbReference type="NCBI Taxonomy" id="2965071"/>
    <lineage>
        <taxon>Bacteria</taxon>
        <taxon>Pseudomonadati</taxon>
        <taxon>Pseudomonadota</taxon>
        <taxon>Alphaproteobacteria</taxon>
        <taxon>Hyphomicrobiales</taxon>
        <taxon>Rhizobiaceae</taxon>
        <taxon>Ectorhizobium</taxon>
    </lineage>
</organism>
<dbReference type="Pfam" id="PF00294">
    <property type="entry name" value="PfkB"/>
    <property type="match status" value="1"/>
</dbReference>
<dbReference type="CDD" id="cd01166">
    <property type="entry name" value="KdgK"/>
    <property type="match status" value="1"/>
</dbReference>
<protein>
    <submittedName>
        <fullName evidence="5">Sugar kinase</fullName>
    </submittedName>
</protein>
<keyword evidence="2" id="KW-0808">Transferase</keyword>
<keyword evidence="3 5" id="KW-0418">Kinase</keyword>
<comment type="caution">
    <text evidence="5">The sequence shown here is derived from an EMBL/GenBank/DDBJ whole genome shotgun (WGS) entry which is preliminary data.</text>
</comment>
<evidence type="ECO:0000256" key="1">
    <source>
        <dbReference type="ARBA" id="ARBA00010688"/>
    </source>
</evidence>
<dbReference type="SUPFAM" id="SSF53613">
    <property type="entry name" value="Ribokinase-like"/>
    <property type="match status" value="1"/>
</dbReference>
<dbReference type="Proteomes" id="UP001208771">
    <property type="component" value="Unassembled WGS sequence"/>
</dbReference>
<accession>A0AAE3SWQ8</accession>
<dbReference type="GO" id="GO:0006974">
    <property type="term" value="P:DNA damage response"/>
    <property type="evidence" value="ECO:0007669"/>
    <property type="project" value="TreeGrafter"/>
</dbReference>
<evidence type="ECO:0000256" key="3">
    <source>
        <dbReference type="ARBA" id="ARBA00022777"/>
    </source>
</evidence>
<sequence>MRRKLFLSAGECMLEMATQANGDFRLGFAGDTLNTAWYARACLPRERWDVAYFTRLGADPYSARMKAFFAENGLDTRFVSADPVRQPGLYLIEIADGERSFTYWRERSAAKLLADDRAALEEAFAAADIVYFSAITLAILAPERRDVFLDCVQAARGAGKLTVFDTNIRPSLWESPQAMKGAILRAAGTAAIVLPSYDDEAASFGDASLEACAERYHSAGGGTVVVKNGGGPMVVLGEQGFLRFDGFEKVRPVDTTGAGDSFNGGFLAAIAEGAELGAAVARGHSVSAQVIMNRGALMPMDAVER</sequence>
<dbReference type="Gene3D" id="3.40.1190.20">
    <property type="match status" value="1"/>
</dbReference>
<reference evidence="5" key="1">
    <citation type="submission" date="2022-07" db="EMBL/GenBank/DDBJ databases">
        <title>Ectorhizobium quercum gen.nov., sp. nov.</title>
        <authorList>
            <person name="Ma T."/>
            <person name="Li Y."/>
        </authorList>
    </citation>
    <scope>NUCLEOTIDE SEQUENCE</scope>
    <source>
        <strain evidence="5">BDR2-2</strain>
    </source>
</reference>
<dbReference type="GO" id="GO:0019698">
    <property type="term" value="P:D-galacturonate catabolic process"/>
    <property type="evidence" value="ECO:0007669"/>
    <property type="project" value="TreeGrafter"/>
</dbReference>
<dbReference type="GO" id="GO:0005829">
    <property type="term" value="C:cytosol"/>
    <property type="evidence" value="ECO:0007669"/>
    <property type="project" value="TreeGrafter"/>
</dbReference>
<dbReference type="AlphaFoldDB" id="A0AAE3SWQ8"/>
<keyword evidence="6" id="KW-1185">Reference proteome</keyword>
<evidence type="ECO:0000313" key="5">
    <source>
        <dbReference type="EMBL" id="MCX8998289.1"/>
    </source>
</evidence>
<proteinExistence type="inferred from homology"/>
<dbReference type="InterPro" id="IPR011611">
    <property type="entry name" value="PfkB_dom"/>
</dbReference>
<evidence type="ECO:0000259" key="4">
    <source>
        <dbReference type="Pfam" id="PF00294"/>
    </source>
</evidence>
<dbReference type="PANTHER" id="PTHR43085">
    <property type="entry name" value="HEXOKINASE FAMILY MEMBER"/>
    <property type="match status" value="1"/>
</dbReference>
<name>A0AAE3SWQ8_9HYPH</name>
<gene>
    <name evidence="5" type="ORF">NOF55_14340</name>
</gene>
<dbReference type="PROSITE" id="PS00584">
    <property type="entry name" value="PFKB_KINASES_2"/>
    <property type="match status" value="1"/>
</dbReference>
<feature type="domain" description="Carbohydrate kinase PfkB" evidence="4">
    <location>
        <begin position="19"/>
        <end position="298"/>
    </location>
</feature>
<dbReference type="InterPro" id="IPR050306">
    <property type="entry name" value="PfkB_Carbo_kinase"/>
</dbReference>
<dbReference type="GO" id="GO:0008673">
    <property type="term" value="F:2-dehydro-3-deoxygluconokinase activity"/>
    <property type="evidence" value="ECO:0007669"/>
    <property type="project" value="TreeGrafter"/>
</dbReference>
<evidence type="ECO:0000313" key="6">
    <source>
        <dbReference type="Proteomes" id="UP001208771"/>
    </source>
</evidence>
<evidence type="ECO:0000256" key="2">
    <source>
        <dbReference type="ARBA" id="ARBA00022679"/>
    </source>
</evidence>
<dbReference type="InterPro" id="IPR002173">
    <property type="entry name" value="Carboh/pur_kinase_PfkB_CS"/>
</dbReference>
<dbReference type="GO" id="GO:0042840">
    <property type="term" value="P:D-glucuronate catabolic process"/>
    <property type="evidence" value="ECO:0007669"/>
    <property type="project" value="TreeGrafter"/>
</dbReference>